<dbReference type="EC" id="1.13.11.39" evidence="3"/>
<evidence type="ECO:0000256" key="1">
    <source>
        <dbReference type="SAM" id="MobiDB-lite"/>
    </source>
</evidence>
<dbReference type="Proteomes" id="UP000005143">
    <property type="component" value="Unassembled WGS sequence"/>
</dbReference>
<dbReference type="RefSeq" id="WP_007575118.1">
    <property type="nucleotide sequence ID" value="NZ_AGUD01000200.1"/>
</dbReference>
<comment type="caution">
    <text evidence="3">The sequence shown here is derived from an EMBL/GenBank/DDBJ whole genome shotgun (WGS) entry which is preliminary data.</text>
</comment>
<gene>
    <name evidence="3" type="ORF">PAI11_23220</name>
</gene>
<proteinExistence type="predicted"/>
<dbReference type="PROSITE" id="PS51819">
    <property type="entry name" value="VOC"/>
    <property type="match status" value="1"/>
</dbReference>
<dbReference type="EMBL" id="AGUD01000200">
    <property type="protein sequence ID" value="EHN10841.1"/>
    <property type="molecule type" value="Genomic_DNA"/>
</dbReference>
<dbReference type="InterPro" id="IPR029068">
    <property type="entry name" value="Glyas_Bleomycin-R_OHBP_Dase"/>
</dbReference>
<feature type="compositionally biased region" description="Basic and acidic residues" evidence="1">
    <location>
        <begin position="185"/>
        <end position="198"/>
    </location>
</feature>
<feature type="domain" description="VOC" evidence="2">
    <location>
        <begin position="16"/>
        <end position="135"/>
    </location>
</feature>
<dbReference type="SUPFAM" id="SSF54593">
    <property type="entry name" value="Glyoxalase/Bleomycin resistance protein/Dihydroxybiphenyl dioxygenase"/>
    <property type="match status" value="1"/>
</dbReference>
<keyword evidence="3" id="KW-0223">Dioxygenase</keyword>
<dbReference type="InterPro" id="IPR037523">
    <property type="entry name" value="VOC_core"/>
</dbReference>
<organism evidence="3 4">
    <name type="scientific">Patulibacter medicamentivorans</name>
    <dbReference type="NCBI Taxonomy" id="1097667"/>
    <lineage>
        <taxon>Bacteria</taxon>
        <taxon>Bacillati</taxon>
        <taxon>Actinomycetota</taxon>
        <taxon>Thermoleophilia</taxon>
        <taxon>Solirubrobacterales</taxon>
        <taxon>Patulibacteraceae</taxon>
        <taxon>Patulibacter</taxon>
    </lineage>
</organism>
<sequence>MEDIRYVEPEGVIAPVLHHINLKTTRKDEMIAWYRTVCGMKVNYDSPFGAFLTNDRANHRIALLAPPGLEPDTERRTHDGLHHSAFEYASLEDLDASYRRMRDEGIEPLLCVNHRNTISYYYEDPDGNLVELQCDAFGDWEESTAWMKKELMEITEHQLGVVIDPALVSVDVLTGVPMEQIQARSEEGRYHWDGEPDLRLPAPPPGAPEMFKR</sequence>
<feature type="region of interest" description="Disordered" evidence="1">
    <location>
        <begin position="185"/>
        <end position="213"/>
    </location>
</feature>
<keyword evidence="4" id="KW-1185">Reference proteome</keyword>
<evidence type="ECO:0000259" key="2">
    <source>
        <dbReference type="PROSITE" id="PS51819"/>
    </source>
</evidence>
<dbReference type="Pfam" id="PF00903">
    <property type="entry name" value="Glyoxalase"/>
    <property type="match status" value="1"/>
</dbReference>
<evidence type="ECO:0000313" key="3">
    <source>
        <dbReference type="EMBL" id="EHN10841.1"/>
    </source>
</evidence>
<name>H0E672_9ACTN</name>
<dbReference type="InterPro" id="IPR004360">
    <property type="entry name" value="Glyas_Fos-R_dOase_dom"/>
</dbReference>
<protein>
    <submittedName>
        <fullName evidence="3">Biphenyl-23-diol 12-dioxygenase 3</fullName>
        <ecNumber evidence="3">1.13.11.39</ecNumber>
    </submittedName>
</protein>
<dbReference type="GO" id="GO:0018583">
    <property type="term" value="F:biphenyl-2,3-diol 1,2-dioxygenase activity"/>
    <property type="evidence" value="ECO:0007669"/>
    <property type="project" value="UniProtKB-EC"/>
</dbReference>
<keyword evidence="3" id="KW-0560">Oxidoreductase</keyword>
<dbReference type="AlphaFoldDB" id="H0E672"/>
<reference evidence="3 4" key="1">
    <citation type="journal article" date="2013" name="Biodegradation">
        <title>Quantitative proteomic analysis of ibuprofen-degrading Patulibacter sp. strain I11.</title>
        <authorList>
            <person name="Almeida B."/>
            <person name="Kjeldal H."/>
            <person name="Lolas I."/>
            <person name="Knudsen A.D."/>
            <person name="Carvalho G."/>
            <person name="Nielsen K.L."/>
            <person name="Barreto Crespo M.T."/>
            <person name="Stensballe A."/>
            <person name="Nielsen J.L."/>
        </authorList>
    </citation>
    <scope>NUCLEOTIDE SEQUENCE [LARGE SCALE GENOMIC DNA]</scope>
    <source>
        <strain evidence="3 4">I11</strain>
    </source>
</reference>
<dbReference type="Gene3D" id="3.10.180.10">
    <property type="entry name" value="2,3-Dihydroxybiphenyl 1,2-Dioxygenase, domain 1"/>
    <property type="match status" value="1"/>
</dbReference>
<evidence type="ECO:0000313" key="4">
    <source>
        <dbReference type="Proteomes" id="UP000005143"/>
    </source>
</evidence>
<accession>H0E672</accession>